<dbReference type="Proteomes" id="UP000305267">
    <property type="component" value="Unassembled WGS sequence"/>
</dbReference>
<keyword evidence="3" id="KW-0285">Flavoprotein</keyword>
<evidence type="ECO:0000256" key="3">
    <source>
        <dbReference type="ARBA" id="ARBA00022630"/>
    </source>
</evidence>
<evidence type="ECO:0000256" key="2">
    <source>
        <dbReference type="ARBA" id="ARBA00008000"/>
    </source>
</evidence>
<organism evidence="7 8">
    <name type="scientific">Methylobacterium terricola</name>
    <dbReference type="NCBI Taxonomy" id="2583531"/>
    <lineage>
        <taxon>Bacteria</taxon>
        <taxon>Pseudomonadati</taxon>
        <taxon>Pseudomonadota</taxon>
        <taxon>Alphaproteobacteria</taxon>
        <taxon>Hyphomicrobiales</taxon>
        <taxon>Methylobacteriaceae</taxon>
        <taxon>Methylobacterium</taxon>
    </lineage>
</organism>
<evidence type="ECO:0000313" key="7">
    <source>
        <dbReference type="EMBL" id="TNC13294.1"/>
    </source>
</evidence>
<dbReference type="Gene3D" id="3.30.465.10">
    <property type="match status" value="1"/>
</dbReference>
<gene>
    <name evidence="7" type="ORF">FF100_10775</name>
</gene>
<dbReference type="AlphaFoldDB" id="A0A5C4LH57"/>
<dbReference type="Gene3D" id="3.30.70.2190">
    <property type="match status" value="1"/>
</dbReference>
<dbReference type="InterPro" id="IPR016169">
    <property type="entry name" value="FAD-bd_PCMH_sub2"/>
</dbReference>
<dbReference type="FunFam" id="1.10.45.10:FF:000001">
    <property type="entry name" value="D-lactate dehydrogenase mitochondrial"/>
    <property type="match status" value="1"/>
</dbReference>
<dbReference type="InterPro" id="IPR016164">
    <property type="entry name" value="FAD-linked_Oxase-like_C"/>
</dbReference>
<name>A0A5C4LH57_9HYPH</name>
<comment type="cofactor">
    <cofactor evidence="1">
        <name>FAD</name>
        <dbReference type="ChEBI" id="CHEBI:57692"/>
    </cofactor>
</comment>
<dbReference type="InterPro" id="IPR016166">
    <property type="entry name" value="FAD-bd_PCMH"/>
</dbReference>
<comment type="caution">
    <text evidence="7">The sequence shown here is derived from an EMBL/GenBank/DDBJ whole genome shotgun (WGS) entry which is preliminary data.</text>
</comment>
<dbReference type="InterPro" id="IPR004113">
    <property type="entry name" value="FAD-bd_oxidored_4_C"/>
</dbReference>
<dbReference type="Gene3D" id="3.30.70.2740">
    <property type="match status" value="1"/>
</dbReference>
<dbReference type="Pfam" id="PF01565">
    <property type="entry name" value="FAD_binding_4"/>
    <property type="match status" value="1"/>
</dbReference>
<evidence type="ECO:0000256" key="5">
    <source>
        <dbReference type="SAM" id="MobiDB-lite"/>
    </source>
</evidence>
<dbReference type="InterPro" id="IPR036318">
    <property type="entry name" value="FAD-bd_PCMH-like_sf"/>
</dbReference>
<keyword evidence="8" id="KW-1185">Reference proteome</keyword>
<feature type="region of interest" description="Disordered" evidence="5">
    <location>
        <begin position="1"/>
        <end position="82"/>
    </location>
</feature>
<dbReference type="GO" id="GO:0022904">
    <property type="term" value="P:respiratory electron transport chain"/>
    <property type="evidence" value="ECO:0007669"/>
    <property type="project" value="TreeGrafter"/>
</dbReference>
<dbReference type="EMBL" id="VDDA01000004">
    <property type="protein sequence ID" value="TNC13294.1"/>
    <property type="molecule type" value="Genomic_DNA"/>
</dbReference>
<proteinExistence type="inferred from homology"/>
<evidence type="ECO:0000259" key="6">
    <source>
        <dbReference type="PROSITE" id="PS51387"/>
    </source>
</evidence>
<dbReference type="InterPro" id="IPR016167">
    <property type="entry name" value="FAD-bd_PCMH_sub1"/>
</dbReference>
<evidence type="ECO:0000256" key="4">
    <source>
        <dbReference type="ARBA" id="ARBA00022827"/>
    </source>
</evidence>
<feature type="domain" description="FAD-binding PCMH-type" evidence="6">
    <location>
        <begin position="123"/>
        <end position="301"/>
    </location>
</feature>
<dbReference type="SUPFAM" id="SSF56176">
    <property type="entry name" value="FAD-binding/transporter-associated domain-like"/>
    <property type="match status" value="1"/>
</dbReference>
<sequence>MRGEVAPDAVDPAHGKQVVGALDRERGARRVRDHGKHGPAVSGDGSRRAAHLGKKAGPPLSRGQVRGAPSRPAATLFPANDSPRHLSVTHSLLDTLAARLGPAHVLTAETDLAPHLAETRGLYRGRALAVLRPRDTAEVTFAVRTCAEARVPVVAHGGNTGLVGGGVPFGGVVISLARLDRVRAVDPLDATITVEAGCVLANVQAAAEAAGMLFPLSLASEGSCRIGGNLATNAGGTAVLAYGNARELTLGLEVVLADGQVWNGLRALRKDNSGYDLKNLFVGSEGTLGIITAAVLRLHPRPVSKATAFLGLSSARAALDAFGTLRGRLGPRLTAFEYVPRFPLEVVLRHLPGAVRPLAGDHHSYALVELSSPAPDADEELEAASSDLIEAGLAEDAVLAQSEAQAAALWRLRESLSEMQGHEGGSIKHDVSVPVSRVAEFLERAGAACEAALPGVRVCAFGHFGDGNIHFNLTQPVGAEKAAFLAEWPRFNRIVHDIVHALDGSIAAEHGVGLIKRDELPRYKDPVALDLMRRLKGALDPHGILNPGKVLAADGAPEAFPAQKARSGTAA</sequence>
<dbReference type="Gene3D" id="3.30.43.10">
    <property type="entry name" value="Uridine Diphospho-n-acetylenolpyruvylglucosamine Reductase, domain 2"/>
    <property type="match status" value="1"/>
</dbReference>
<comment type="similarity">
    <text evidence="2">Belongs to the FAD-binding oxidoreductase/transferase type 4 family.</text>
</comment>
<keyword evidence="4" id="KW-0274">FAD</keyword>
<dbReference type="PANTHER" id="PTHR43716">
    <property type="entry name" value="D-2-HYDROXYGLUTARATE DEHYDROGENASE, MITOCHONDRIAL"/>
    <property type="match status" value="1"/>
</dbReference>
<dbReference type="GO" id="GO:0071949">
    <property type="term" value="F:FAD binding"/>
    <property type="evidence" value="ECO:0007669"/>
    <property type="project" value="InterPro"/>
</dbReference>
<evidence type="ECO:0000313" key="8">
    <source>
        <dbReference type="Proteomes" id="UP000305267"/>
    </source>
</evidence>
<dbReference type="OrthoDB" id="9809290at2"/>
<protein>
    <submittedName>
        <fullName evidence="7">FAD-binding oxidoreductase</fullName>
    </submittedName>
</protein>
<dbReference type="InterPro" id="IPR016171">
    <property type="entry name" value="Vanillyl_alc_oxidase_C-sub2"/>
</dbReference>
<dbReference type="GO" id="GO:0003824">
    <property type="term" value="F:catalytic activity"/>
    <property type="evidence" value="ECO:0007669"/>
    <property type="project" value="InterPro"/>
</dbReference>
<accession>A0A5C4LH57</accession>
<evidence type="ECO:0000256" key="1">
    <source>
        <dbReference type="ARBA" id="ARBA00001974"/>
    </source>
</evidence>
<dbReference type="Pfam" id="PF02913">
    <property type="entry name" value="FAD-oxidase_C"/>
    <property type="match status" value="1"/>
</dbReference>
<reference evidence="7 8" key="1">
    <citation type="submission" date="2019-06" db="EMBL/GenBank/DDBJ databases">
        <title>Genome of Methylobacterium sp. 17Sr1-39.</title>
        <authorList>
            <person name="Seo T."/>
        </authorList>
    </citation>
    <scope>NUCLEOTIDE SEQUENCE [LARGE SCALE GENOMIC DNA]</scope>
    <source>
        <strain evidence="7 8">17Sr1-39</strain>
    </source>
</reference>
<dbReference type="PANTHER" id="PTHR43716:SF2">
    <property type="entry name" value="BLL6224 PROTEIN"/>
    <property type="match status" value="1"/>
</dbReference>
<dbReference type="Gene3D" id="1.10.45.10">
    <property type="entry name" value="Vanillyl-alcohol Oxidase, Chain A, domain 4"/>
    <property type="match status" value="1"/>
</dbReference>
<dbReference type="InterPro" id="IPR006094">
    <property type="entry name" value="Oxid_FAD_bind_N"/>
</dbReference>
<dbReference type="SUPFAM" id="SSF55103">
    <property type="entry name" value="FAD-linked oxidases, C-terminal domain"/>
    <property type="match status" value="1"/>
</dbReference>
<dbReference type="PROSITE" id="PS51387">
    <property type="entry name" value="FAD_PCMH"/>
    <property type="match status" value="1"/>
</dbReference>
<dbReference type="InterPro" id="IPR051264">
    <property type="entry name" value="FAD-oxidored/transferase_4"/>
</dbReference>